<comment type="caution">
    <text evidence="3">The sequence shown here is derived from an EMBL/GenBank/DDBJ whole genome shotgun (WGS) entry which is preliminary data.</text>
</comment>
<evidence type="ECO:0000313" key="3">
    <source>
        <dbReference type="EMBL" id="MFD2935084.1"/>
    </source>
</evidence>
<gene>
    <name evidence="3" type="ORF">ACFS25_14930</name>
</gene>
<accession>A0ABW6AKD0</accession>
<dbReference type="EMBL" id="JBHUOM010000012">
    <property type="protein sequence ID" value="MFD2935084.1"/>
    <property type="molecule type" value="Genomic_DNA"/>
</dbReference>
<sequence>MKFLTLIILIILLLSALLATAQPPACPCNLTYLKSNKPTKSIKLPTFKYGRNTMSLKAQRLEITKTVNSTRKTIDHLDTLIKNHFDNQIKEQLRGLADNYEDRKYLKADIHGKFLCKLDSLTALLEANKVHFDSTHLVSSISSIFQAYLNSLNMYHDQSRNLVNWYTLTQRSDQYRKPVRYVSIHEGSINIYNQSYNFVELCKNNLLKEFSILELAYVADSLKQDSKNIIKQMGILKSDLEQKNQALQDRLTKLGIKLDSVQRDPLVQAIRNARQTKKHRRIIIKLN</sequence>
<reference evidence="4" key="1">
    <citation type="journal article" date="2019" name="Int. J. Syst. Evol. Microbiol.">
        <title>The Global Catalogue of Microorganisms (GCM) 10K type strain sequencing project: providing services to taxonomists for standard genome sequencing and annotation.</title>
        <authorList>
            <consortium name="The Broad Institute Genomics Platform"/>
            <consortium name="The Broad Institute Genome Sequencing Center for Infectious Disease"/>
            <person name="Wu L."/>
            <person name="Ma J."/>
        </authorList>
    </citation>
    <scope>NUCLEOTIDE SEQUENCE [LARGE SCALE GENOMIC DNA]</scope>
    <source>
        <strain evidence="4">KCTC 52490</strain>
    </source>
</reference>
<organism evidence="3 4">
    <name type="scientific">Spirosoma flavum</name>
    <dbReference type="NCBI Taxonomy" id="2048557"/>
    <lineage>
        <taxon>Bacteria</taxon>
        <taxon>Pseudomonadati</taxon>
        <taxon>Bacteroidota</taxon>
        <taxon>Cytophagia</taxon>
        <taxon>Cytophagales</taxon>
        <taxon>Cytophagaceae</taxon>
        <taxon>Spirosoma</taxon>
    </lineage>
</organism>
<protein>
    <submittedName>
        <fullName evidence="3">Uncharacterized protein</fullName>
    </submittedName>
</protein>
<keyword evidence="1" id="KW-0175">Coiled coil</keyword>
<evidence type="ECO:0000256" key="1">
    <source>
        <dbReference type="SAM" id="Coils"/>
    </source>
</evidence>
<feature type="chain" id="PRO_5045616135" evidence="2">
    <location>
        <begin position="22"/>
        <end position="287"/>
    </location>
</feature>
<keyword evidence="4" id="KW-1185">Reference proteome</keyword>
<evidence type="ECO:0000313" key="4">
    <source>
        <dbReference type="Proteomes" id="UP001597512"/>
    </source>
</evidence>
<keyword evidence="2" id="KW-0732">Signal</keyword>
<feature type="coiled-coil region" evidence="1">
    <location>
        <begin position="230"/>
        <end position="264"/>
    </location>
</feature>
<name>A0ABW6AKD0_9BACT</name>
<proteinExistence type="predicted"/>
<dbReference type="Proteomes" id="UP001597512">
    <property type="component" value="Unassembled WGS sequence"/>
</dbReference>
<feature type="signal peptide" evidence="2">
    <location>
        <begin position="1"/>
        <end position="21"/>
    </location>
</feature>
<evidence type="ECO:0000256" key="2">
    <source>
        <dbReference type="SAM" id="SignalP"/>
    </source>
</evidence>
<dbReference type="RefSeq" id="WP_381502331.1">
    <property type="nucleotide sequence ID" value="NZ_JBHUOM010000012.1"/>
</dbReference>